<comment type="similarity">
    <text evidence="1">Belongs to the GMC oxidoreductase family.</text>
</comment>
<keyword evidence="3" id="KW-0285">Flavoprotein</keyword>
<dbReference type="InterPro" id="IPR012132">
    <property type="entry name" value="GMC_OxRdtase"/>
</dbReference>
<dbReference type="PANTHER" id="PTHR11552:SF208">
    <property type="entry name" value="RE36204P-RELATED"/>
    <property type="match status" value="1"/>
</dbReference>
<dbReference type="InterPro" id="IPR007867">
    <property type="entry name" value="GMC_OxRtase_C"/>
</dbReference>
<dbReference type="GO" id="GO:0016614">
    <property type="term" value="F:oxidoreductase activity, acting on CH-OH group of donors"/>
    <property type="evidence" value="ECO:0007669"/>
    <property type="project" value="InterPro"/>
</dbReference>
<dbReference type="Gene3D" id="3.50.50.60">
    <property type="entry name" value="FAD/NAD(P)-binding domain"/>
    <property type="match status" value="1"/>
</dbReference>
<feature type="active site" description="Proton acceptor" evidence="2">
    <location>
        <position position="529"/>
    </location>
</feature>
<evidence type="ECO:0000313" key="5">
    <source>
        <dbReference type="EMBL" id="KAF2903275.1"/>
    </source>
</evidence>
<dbReference type="SUPFAM" id="SSF51905">
    <property type="entry name" value="FAD/NAD(P)-binding domain"/>
    <property type="match status" value="1"/>
</dbReference>
<organism evidence="5 6">
    <name type="scientific">Ignelater luminosus</name>
    <name type="common">Cucubano</name>
    <name type="synonym">Pyrophorus luminosus</name>
    <dbReference type="NCBI Taxonomy" id="2038154"/>
    <lineage>
        <taxon>Eukaryota</taxon>
        <taxon>Metazoa</taxon>
        <taxon>Ecdysozoa</taxon>
        <taxon>Arthropoda</taxon>
        <taxon>Hexapoda</taxon>
        <taxon>Insecta</taxon>
        <taxon>Pterygota</taxon>
        <taxon>Neoptera</taxon>
        <taxon>Endopterygota</taxon>
        <taxon>Coleoptera</taxon>
        <taxon>Polyphaga</taxon>
        <taxon>Elateriformia</taxon>
        <taxon>Elateroidea</taxon>
        <taxon>Elateridae</taxon>
        <taxon>Agrypninae</taxon>
        <taxon>Pyrophorini</taxon>
        <taxon>Ignelater</taxon>
    </lineage>
</organism>
<dbReference type="PROSITE" id="PS00624">
    <property type="entry name" value="GMC_OXRED_2"/>
    <property type="match status" value="1"/>
</dbReference>
<protein>
    <recommendedName>
        <fullName evidence="4">Glucose-methanol-choline oxidoreductase N-terminal domain-containing protein</fullName>
    </recommendedName>
</protein>
<feature type="non-terminal residue" evidence="5">
    <location>
        <position position="1"/>
    </location>
</feature>
<comment type="caution">
    <text evidence="5">The sequence shown here is derived from an EMBL/GenBank/DDBJ whole genome shotgun (WGS) entry which is preliminary data.</text>
</comment>
<evidence type="ECO:0000256" key="1">
    <source>
        <dbReference type="ARBA" id="ARBA00010790"/>
    </source>
</evidence>
<keyword evidence="3" id="KW-0274">FAD</keyword>
<reference evidence="5" key="1">
    <citation type="submission" date="2019-08" db="EMBL/GenBank/DDBJ databases">
        <title>The genome of the North American firefly Photinus pyralis.</title>
        <authorList>
            <consortium name="Photinus pyralis genome working group"/>
            <person name="Fallon T.R."/>
            <person name="Sander Lower S.E."/>
            <person name="Weng J.-K."/>
        </authorList>
    </citation>
    <scope>NUCLEOTIDE SEQUENCE</scope>
    <source>
        <strain evidence="5">TRF0915ILg1</strain>
        <tissue evidence="5">Whole body</tissue>
    </source>
</reference>
<name>A0A8K0DBR9_IGNLU</name>
<dbReference type="OrthoDB" id="269227at2759"/>
<dbReference type="SUPFAM" id="SSF54373">
    <property type="entry name" value="FAD-linked reductases, C-terminal domain"/>
    <property type="match status" value="1"/>
</dbReference>
<feature type="binding site" evidence="3">
    <location>
        <position position="88"/>
    </location>
    <ligand>
        <name>FAD</name>
        <dbReference type="ChEBI" id="CHEBI:57692"/>
    </ligand>
</feature>
<dbReference type="AlphaFoldDB" id="A0A8K0DBR9"/>
<feature type="domain" description="Glucose-methanol-choline oxidoreductase N-terminal" evidence="4">
    <location>
        <begin position="261"/>
        <end position="275"/>
    </location>
</feature>
<evidence type="ECO:0000256" key="2">
    <source>
        <dbReference type="PIRSR" id="PIRSR000137-1"/>
    </source>
</evidence>
<dbReference type="Pfam" id="PF00732">
    <property type="entry name" value="GMC_oxred_N"/>
    <property type="match status" value="1"/>
</dbReference>
<dbReference type="GO" id="GO:0050660">
    <property type="term" value="F:flavin adenine dinucleotide binding"/>
    <property type="evidence" value="ECO:0007669"/>
    <property type="project" value="InterPro"/>
</dbReference>
<gene>
    <name evidence="5" type="ORF">ILUMI_02911</name>
</gene>
<dbReference type="PANTHER" id="PTHR11552">
    <property type="entry name" value="GLUCOSE-METHANOL-CHOLINE GMC OXIDOREDUCTASE"/>
    <property type="match status" value="1"/>
</dbReference>
<dbReference type="InterPro" id="IPR000172">
    <property type="entry name" value="GMC_OxRdtase_N"/>
</dbReference>
<evidence type="ECO:0000259" key="4">
    <source>
        <dbReference type="PROSITE" id="PS00624"/>
    </source>
</evidence>
<comment type="cofactor">
    <cofactor evidence="3">
        <name>FAD</name>
        <dbReference type="ChEBI" id="CHEBI:57692"/>
    </cofactor>
</comment>
<keyword evidence="6" id="KW-1185">Reference proteome</keyword>
<dbReference type="EMBL" id="VTPC01001067">
    <property type="protein sequence ID" value="KAF2903275.1"/>
    <property type="molecule type" value="Genomic_DNA"/>
</dbReference>
<feature type="binding site" evidence="3">
    <location>
        <position position="92"/>
    </location>
    <ligand>
        <name>FAD</name>
        <dbReference type="ChEBI" id="CHEBI:57692"/>
    </ligand>
</feature>
<evidence type="ECO:0000313" key="6">
    <source>
        <dbReference type="Proteomes" id="UP000801492"/>
    </source>
</evidence>
<dbReference type="Pfam" id="PF05199">
    <property type="entry name" value="GMC_oxred_C"/>
    <property type="match status" value="1"/>
</dbReference>
<dbReference type="Proteomes" id="UP000801492">
    <property type="component" value="Unassembled WGS sequence"/>
</dbReference>
<sequence length="567" mass="64155">PPSEEKYDFIIVGSGSAGSVVANRLSEVGQWKVLLLEAGENPTFLSDIPVLAPLFQFTNYNWGYLMEKQENFCLGLTNQRMHWPRGKVLGGTSVINYMIHIRGNKHDYDRWEAMGNPGWSYKDVLPYFLKSESANVRIHDAGYHNTNGYLSVQDIPYRTESVHAFVRAAQEVGYRYVDYNGENQMGVSYVQATERDGLRCSAEKAFLRPARSRSNLRILTKARVTKVLIDPSTKKAYGVEYIRNRKHHIARASKEVILSAGAFNSPQLLMLSGVGPKDHLQELGIPVLQNLPVGQKLYDHLTFLGLVFTVNQSIVLKQSVIEEPQSFLQLLLGGSGPLTSLGGVEGLAYFKTNVTYYPENYPDMELLFIGGGLQTDGGLYYRKMFRVSDEVYNAVWKPIEKRFAWSNPFHWPKLYGKFLTDPEGRDLKAFIAAIREVQRIARAPAFKKYGTEQLKTPIPGCEHHVFDTDEYWECAIRHVSATLHHQISTCKMGPPSDPEAVVDNRLRVYGIHNLRVIDTSIMPSPVSAHVNVPAYMIGERASAFIQEDWAKDQLIDPKYIRRSPVFT</sequence>
<evidence type="ECO:0000256" key="3">
    <source>
        <dbReference type="PIRSR" id="PIRSR000137-2"/>
    </source>
</evidence>
<proteinExistence type="inferred from homology"/>
<dbReference type="Gene3D" id="3.30.560.10">
    <property type="entry name" value="Glucose Oxidase, domain 3"/>
    <property type="match status" value="1"/>
</dbReference>
<dbReference type="PIRSF" id="PIRSF000137">
    <property type="entry name" value="Alcohol_oxidase"/>
    <property type="match status" value="1"/>
</dbReference>
<accession>A0A8K0DBR9</accession>
<feature type="binding site" evidence="3">
    <location>
        <position position="224"/>
    </location>
    <ligand>
        <name>FAD</name>
        <dbReference type="ChEBI" id="CHEBI:57692"/>
    </ligand>
</feature>
<feature type="active site" description="Proton donor" evidence="2">
    <location>
        <position position="485"/>
    </location>
</feature>
<dbReference type="InterPro" id="IPR036188">
    <property type="entry name" value="FAD/NAD-bd_sf"/>
</dbReference>